<dbReference type="OrthoDB" id="4235777at2"/>
<dbReference type="Gene3D" id="1.10.10.690">
    <property type="entry name" value="YidB-like"/>
    <property type="match status" value="1"/>
</dbReference>
<dbReference type="SUPFAM" id="SSF140804">
    <property type="entry name" value="YidB-like"/>
    <property type="match status" value="1"/>
</dbReference>
<feature type="region of interest" description="Disordered" evidence="1">
    <location>
        <begin position="162"/>
        <end position="186"/>
    </location>
</feature>
<sequence>MAEKRGMPSMLALLGLLAVAGYQNRDKIAQALQGMQGNAPANPAPGNAPASPAPGNAPAQGQPTQAGGGLLDELGGLFGGGAAAGGAGTLTGGLNDLLDSFKNAGHKEVADSWVTPGVPTQGLSPNQVETAIGKENLDELSRRTGLSYDELVKRLSSTIPETVDRMTPNGNFPQTEDEARQLLTKA</sequence>
<keyword evidence="3" id="KW-1185">Reference proteome</keyword>
<dbReference type="Proteomes" id="UP000321062">
    <property type="component" value="Chromosome"/>
</dbReference>
<feature type="region of interest" description="Disordered" evidence="1">
    <location>
        <begin position="36"/>
        <end position="72"/>
    </location>
</feature>
<gene>
    <name evidence="2" type="ORF">FNA67_13460</name>
</gene>
<dbReference type="RefSeq" id="WP_147656345.1">
    <property type="nucleotide sequence ID" value="NZ_BMFM01000001.1"/>
</dbReference>
<feature type="compositionally biased region" description="Low complexity" evidence="1">
    <location>
        <begin position="36"/>
        <end position="65"/>
    </location>
</feature>
<name>A0A5B9DNY8_9HYPH</name>
<reference evidence="2 3" key="1">
    <citation type="journal article" date="2015" name="Int. J. Syst. Evol. Microbiol.">
        <title>Youhaiella tibetensis gen. nov., sp. nov., isolated from subsurface sediment.</title>
        <authorList>
            <person name="Wang Y.X."/>
            <person name="Huang F.Q."/>
            <person name="Nogi Y."/>
            <person name="Pang S.J."/>
            <person name="Wang P.K."/>
            <person name="Lv J."/>
        </authorList>
    </citation>
    <scope>NUCLEOTIDE SEQUENCE [LARGE SCALE GENOMIC DNA]</scope>
    <source>
        <strain evidence="3">fig4</strain>
    </source>
</reference>
<dbReference type="Pfam" id="PF20159">
    <property type="entry name" value="YidB"/>
    <property type="match status" value="1"/>
</dbReference>
<evidence type="ECO:0000313" key="3">
    <source>
        <dbReference type="Proteomes" id="UP000321062"/>
    </source>
</evidence>
<proteinExistence type="predicted"/>
<dbReference type="InterPro" id="IPR027405">
    <property type="entry name" value="YidB-like"/>
</dbReference>
<organism evidence="2 3">
    <name type="scientific">Paradevosia tibetensis</name>
    <dbReference type="NCBI Taxonomy" id="1447062"/>
    <lineage>
        <taxon>Bacteria</taxon>
        <taxon>Pseudomonadati</taxon>
        <taxon>Pseudomonadota</taxon>
        <taxon>Alphaproteobacteria</taxon>
        <taxon>Hyphomicrobiales</taxon>
        <taxon>Devosiaceae</taxon>
        <taxon>Paradevosia</taxon>
    </lineage>
</organism>
<dbReference type="AlphaFoldDB" id="A0A5B9DNY8"/>
<evidence type="ECO:0000313" key="2">
    <source>
        <dbReference type="EMBL" id="QEE21121.1"/>
    </source>
</evidence>
<accession>A0A5B9DNY8</accession>
<dbReference type="InterPro" id="IPR045372">
    <property type="entry name" value="YidB"/>
</dbReference>
<dbReference type="KEGG" id="yti:FNA67_13460"/>
<evidence type="ECO:0000256" key="1">
    <source>
        <dbReference type="SAM" id="MobiDB-lite"/>
    </source>
</evidence>
<protein>
    <submittedName>
        <fullName evidence="2">DUF937 domain-containing protein</fullName>
    </submittedName>
</protein>
<dbReference type="EMBL" id="CP041690">
    <property type="protein sequence ID" value="QEE21121.1"/>
    <property type="molecule type" value="Genomic_DNA"/>
</dbReference>